<proteinExistence type="predicted"/>
<accession>A0ABQ2ZFT4</accession>
<feature type="region of interest" description="Disordered" evidence="1">
    <location>
        <begin position="47"/>
        <end position="72"/>
    </location>
</feature>
<evidence type="ECO:0000256" key="1">
    <source>
        <dbReference type="SAM" id="MobiDB-lite"/>
    </source>
</evidence>
<protein>
    <submittedName>
        <fullName evidence="2">Uncharacterized protein</fullName>
    </submittedName>
</protein>
<dbReference type="EMBL" id="BMWE01000004">
    <property type="protein sequence ID" value="GGY12783.1"/>
    <property type="molecule type" value="Genomic_DNA"/>
</dbReference>
<gene>
    <name evidence="2" type="ORF">GCM10010384_17760</name>
</gene>
<evidence type="ECO:0000313" key="2">
    <source>
        <dbReference type="EMBL" id="GGY12783.1"/>
    </source>
</evidence>
<organism evidence="2 3">
    <name type="scientific">Streptomyces djakartensis</name>
    <dbReference type="NCBI Taxonomy" id="68193"/>
    <lineage>
        <taxon>Bacteria</taxon>
        <taxon>Bacillati</taxon>
        <taxon>Actinomycetota</taxon>
        <taxon>Actinomycetes</taxon>
        <taxon>Kitasatosporales</taxon>
        <taxon>Streptomycetaceae</taxon>
        <taxon>Streptomyces</taxon>
    </lineage>
</organism>
<dbReference type="Pfam" id="PF19746">
    <property type="entry name" value="DUF6233"/>
    <property type="match status" value="1"/>
</dbReference>
<comment type="caution">
    <text evidence="2">The sequence shown here is derived from an EMBL/GenBank/DDBJ whole genome shotgun (WGS) entry which is preliminary data.</text>
</comment>
<reference evidence="3" key="1">
    <citation type="journal article" date="2019" name="Int. J. Syst. Evol. Microbiol.">
        <title>The Global Catalogue of Microorganisms (GCM) 10K type strain sequencing project: providing services to taxonomists for standard genome sequencing and annotation.</title>
        <authorList>
            <consortium name="The Broad Institute Genomics Platform"/>
            <consortium name="The Broad Institute Genome Sequencing Center for Infectious Disease"/>
            <person name="Wu L."/>
            <person name="Ma J."/>
        </authorList>
    </citation>
    <scope>NUCLEOTIDE SEQUENCE [LARGE SCALE GENOMIC DNA]</scope>
    <source>
        <strain evidence="3">JCM 4957</strain>
    </source>
</reference>
<sequence>MVRTMPQLPPDPVRLRAILAHLDRQIADNETIAIYLRLQRDAALKALADAERQPERPQRQSKGSRPLPTFTPASAKVGYVVQQKRTPTGPEPALIHIADCSMIEGTPQSIRADEARVALTDPNITACEFCRPDTELGMDIE</sequence>
<name>A0ABQ2ZFT4_9ACTN</name>
<dbReference type="InterPro" id="IPR046200">
    <property type="entry name" value="DUF6233"/>
</dbReference>
<dbReference type="Proteomes" id="UP000653308">
    <property type="component" value="Unassembled WGS sequence"/>
</dbReference>
<keyword evidence="3" id="KW-1185">Reference proteome</keyword>
<evidence type="ECO:0000313" key="3">
    <source>
        <dbReference type="Proteomes" id="UP000653308"/>
    </source>
</evidence>
<feature type="compositionally biased region" description="Basic and acidic residues" evidence="1">
    <location>
        <begin position="47"/>
        <end position="58"/>
    </location>
</feature>